<sequence>KAIHSHLQNFASSTVIRNLNFPIIPIAQRPAQVKQPPFVTRLFLSLSRYLAILRIAIELVAQHIPQVQAYMAPIGAAAAAVSQAHAQQGPAAGSTNFAPQVVAQPQTQIPAPVTNPFLDPIGYQQTTAPPGAANGTGAGIPNNLSHTLPTTQPLHLSTKHNQQTSDNLECLIPGCGQPVHVDAKGLKTSEYCSMRHRDPADRRHLLPPYREAVLSGLRPPCIMCLTLPQSETDYFCSRACREESMNKQQEYEVVSDPE</sequence>
<dbReference type="AlphaFoldDB" id="A0A409VCP3"/>
<dbReference type="Proteomes" id="UP000284842">
    <property type="component" value="Unassembled WGS sequence"/>
</dbReference>
<gene>
    <name evidence="1" type="ORF">CVT24_009114</name>
</gene>
<proteinExistence type="predicted"/>
<organism evidence="1 2">
    <name type="scientific">Panaeolus cyanescens</name>
    <dbReference type="NCBI Taxonomy" id="181874"/>
    <lineage>
        <taxon>Eukaryota</taxon>
        <taxon>Fungi</taxon>
        <taxon>Dikarya</taxon>
        <taxon>Basidiomycota</taxon>
        <taxon>Agaricomycotina</taxon>
        <taxon>Agaricomycetes</taxon>
        <taxon>Agaricomycetidae</taxon>
        <taxon>Agaricales</taxon>
        <taxon>Agaricineae</taxon>
        <taxon>Galeropsidaceae</taxon>
        <taxon>Panaeolus</taxon>
    </lineage>
</organism>
<protein>
    <submittedName>
        <fullName evidence="1">Uncharacterized protein</fullName>
    </submittedName>
</protein>
<dbReference type="OrthoDB" id="3171385at2759"/>
<feature type="non-terminal residue" evidence="1">
    <location>
        <position position="1"/>
    </location>
</feature>
<evidence type="ECO:0000313" key="1">
    <source>
        <dbReference type="EMBL" id="PPQ63939.1"/>
    </source>
</evidence>
<reference evidence="1 2" key="1">
    <citation type="journal article" date="2018" name="Evol. Lett.">
        <title>Horizontal gene cluster transfer increased hallucinogenic mushroom diversity.</title>
        <authorList>
            <person name="Reynolds H.T."/>
            <person name="Vijayakumar V."/>
            <person name="Gluck-Thaler E."/>
            <person name="Korotkin H.B."/>
            <person name="Matheny P.B."/>
            <person name="Slot J.C."/>
        </authorList>
    </citation>
    <scope>NUCLEOTIDE SEQUENCE [LARGE SCALE GENOMIC DNA]</scope>
    <source>
        <strain evidence="1 2">2629</strain>
    </source>
</reference>
<evidence type="ECO:0000313" key="2">
    <source>
        <dbReference type="Proteomes" id="UP000284842"/>
    </source>
</evidence>
<keyword evidence="2" id="KW-1185">Reference proteome</keyword>
<dbReference type="InParanoid" id="A0A409VCP3"/>
<name>A0A409VCP3_9AGAR</name>
<accession>A0A409VCP3</accession>
<comment type="caution">
    <text evidence="1">The sequence shown here is derived from an EMBL/GenBank/DDBJ whole genome shotgun (WGS) entry which is preliminary data.</text>
</comment>
<dbReference type="EMBL" id="NHTK01006103">
    <property type="protein sequence ID" value="PPQ63939.1"/>
    <property type="molecule type" value="Genomic_DNA"/>
</dbReference>